<dbReference type="PANTHER" id="PTHR44591">
    <property type="entry name" value="STRESS RESPONSE REGULATOR PROTEIN 1"/>
    <property type="match status" value="1"/>
</dbReference>
<evidence type="ECO:0000313" key="4">
    <source>
        <dbReference type="EMBL" id="PIR86665.1"/>
    </source>
</evidence>
<dbReference type="Proteomes" id="UP000229526">
    <property type="component" value="Unassembled WGS sequence"/>
</dbReference>
<dbReference type="InterPro" id="IPR001789">
    <property type="entry name" value="Sig_transdc_resp-reg_receiver"/>
</dbReference>
<sequence>MAKPLILTVDDDKEYQDLLVDKLEAAGFTVVQASDGNEGVVIAQQRQPDLILMDVQMPNKNGVAAVTELQADGKTNNIRVVFLTQLGDPWSAAGEINRRFAREVGAVDYFRKGGEFEHLFEMINNILARKKLEPAE</sequence>
<evidence type="ECO:0000313" key="5">
    <source>
        <dbReference type="Proteomes" id="UP000229526"/>
    </source>
</evidence>
<comment type="caution">
    <text evidence="4">The sequence shown here is derived from an EMBL/GenBank/DDBJ whole genome shotgun (WGS) entry which is preliminary data.</text>
</comment>
<feature type="modified residue" description="4-aspartylphosphate" evidence="2">
    <location>
        <position position="54"/>
    </location>
</feature>
<gene>
    <name evidence="4" type="ORF">COU11_04100</name>
</gene>
<dbReference type="Pfam" id="PF00072">
    <property type="entry name" value="Response_reg"/>
    <property type="match status" value="1"/>
</dbReference>
<evidence type="ECO:0000256" key="1">
    <source>
        <dbReference type="ARBA" id="ARBA00022553"/>
    </source>
</evidence>
<keyword evidence="1 2" id="KW-0597">Phosphoprotein</keyword>
<evidence type="ECO:0000259" key="3">
    <source>
        <dbReference type="PROSITE" id="PS50110"/>
    </source>
</evidence>
<dbReference type="InterPro" id="IPR011006">
    <property type="entry name" value="CheY-like_superfamily"/>
</dbReference>
<protein>
    <recommendedName>
        <fullName evidence="3">Response regulatory domain-containing protein</fullName>
    </recommendedName>
</protein>
<dbReference type="GO" id="GO:0000160">
    <property type="term" value="P:phosphorelay signal transduction system"/>
    <property type="evidence" value="ECO:0007669"/>
    <property type="project" value="InterPro"/>
</dbReference>
<proteinExistence type="predicted"/>
<dbReference type="PROSITE" id="PS50110">
    <property type="entry name" value="RESPONSE_REGULATORY"/>
    <property type="match status" value="1"/>
</dbReference>
<name>A0A2H0ULK3_9BACT</name>
<reference evidence="5" key="1">
    <citation type="submission" date="2017-09" db="EMBL/GenBank/DDBJ databases">
        <title>Depth-based differentiation of microbial function through sediment-hosted aquifers and enrichment of novel symbionts in the deep terrestrial subsurface.</title>
        <authorList>
            <person name="Probst A.J."/>
            <person name="Ladd B."/>
            <person name="Jarett J.K."/>
            <person name="Geller-Mcgrath D.E."/>
            <person name="Sieber C.M.K."/>
            <person name="Emerson J.B."/>
            <person name="Anantharaman K."/>
            <person name="Thomas B.C."/>
            <person name="Malmstrom R."/>
            <person name="Stieglmeier M."/>
            <person name="Klingl A."/>
            <person name="Woyke T."/>
            <person name="Ryan C.M."/>
            <person name="Banfield J.F."/>
        </authorList>
    </citation>
    <scope>NUCLEOTIDE SEQUENCE [LARGE SCALE GENOMIC DNA]</scope>
</reference>
<dbReference type="SUPFAM" id="SSF52172">
    <property type="entry name" value="CheY-like"/>
    <property type="match status" value="1"/>
</dbReference>
<dbReference type="PANTHER" id="PTHR44591:SF3">
    <property type="entry name" value="RESPONSE REGULATORY DOMAIN-CONTAINING PROTEIN"/>
    <property type="match status" value="1"/>
</dbReference>
<feature type="domain" description="Response regulatory" evidence="3">
    <location>
        <begin position="5"/>
        <end position="127"/>
    </location>
</feature>
<organism evidence="4 5">
    <name type="scientific">Candidatus Harrisonbacteria bacterium CG10_big_fil_rev_8_21_14_0_10_49_15</name>
    <dbReference type="NCBI Taxonomy" id="1974587"/>
    <lineage>
        <taxon>Bacteria</taxon>
        <taxon>Candidatus Harrisoniibacteriota</taxon>
    </lineage>
</organism>
<dbReference type="EMBL" id="PFBD01000028">
    <property type="protein sequence ID" value="PIR86665.1"/>
    <property type="molecule type" value="Genomic_DNA"/>
</dbReference>
<dbReference type="Gene3D" id="3.40.50.2300">
    <property type="match status" value="1"/>
</dbReference>
<dbReference type="AlphaFoldDB" id="A0A2H0ULK3"/>
<evidence type="ECO:0000256" key="2">
    <source>
        <dbReference type="PROSITE-ProRule" id="PRU00169"/>
    </source>
</evidence>
<accession>A0A2H0ULK3</accession>
<dbReference type="InterPro" id="IPR050595">
    <property type="entry name" value="Bact_response_regulator"/>
</dbReference>
<dbReference type="SMART" id="SM00448">
    <property type="entry name" value="REC"/>
    <property type="match status" value="1"/>
</dbReference>